<sequence>MPMRLFGLVLLLIAAARSAEAASLPKDMLGAWASEPSACGEQASELGMTIEPKTVLFYEHGFDITKLTKLKDGSLKASGFSVADDGRAKSTLTLKQVSADTLLVGEQTYHRCKAKTP</sequence>
<evidence type="ECO:0000313" key="2">
    <source>
        <dbReference type="EMBL" id="EKS35939.1"/>
    </source>
</evidence>
<evidence type="ECO:0000256" key="1">
    <source>
        <dbReference type="SAM" id="SignalP"/>
    </source>
</evidence>
<dbReference type="Proteomes" id="UP000001095">
    <property type="component" value="Unassembled WGS sequence"/>
</dbReference>
<organism evidence="2 3">
    <name type="scientific">Afipia clevelandensis ATCC 49720</name>
    <dbReference type="NCBI Taxonomy" id="883079"/>
    <lineage>
        <taxon>Bacteria</taxon>
        <taxon>Pseudomonadati</taxon>
        <taxon>Pseudomonadota</taxon>
        <taxon>Alphaproteobacteria</taxon>
        <taxon>Hyphomicrobiales</taxon>
        <taxon>Nitrobacteraceae</taxon>
        <taxon>Afipia</taxon>
    </lineage>
</organism>
<keyword evidence="3" id="KW-1185">Reference proteome</keyword>
<dbReference type="AlphaFoldDB" id="K8P5C8"/>
<feature type="signal peptide" evidence="1">
    <location>
        <begin position="1"/>
        <end position="21"/>
    </location>
</feature>
<accession>K8P5C8</accession>
<reference evidence="2 3" key="1">
    <citation type="submission" date="2012-04" db="EMBL/GenBank/DDBJ databases">
        <title>The Genome Sequence of Afipia clevelandensis ATCC 49720.</title>
        <authorList>
            <consortium name="The Broad Institute Genome Sequencing Platform"/>
            <person name="Earl A."/>
            <person name="Ward D."/>
            <person name="Feldgarden M."/>
            <person name="Gevers D."/>
            <person name="Huys G."/>
            <person name="Walker B."/>
            <person name="Young S.K."/>
            <person name="Zeng Q."/>
            <person name="Gargeya S."/>
            <person name="Fitzgerald M."/>
            <person name="Haas B."/>
            <person name="Abouelleil A."/>
            <person name="Alvarado L."/>
            <person name="Arachchi H.M."/>
            <person name="Berlin A."/>
            <person name="Chapman S.B."/>
            <person name="Goldberg J."/>
            <person name="Griggs A."/>
            <person name="Gujja S."/>
            <person name="Hansen M."/>
            <person name="Howarth C."/>
            <person name="Imamovic A."/>
            <person name="Larimer J."/>
            <person name="McCowen C."/>
            <person name="Montmayeur A."/>
            <person name="Murphy C."/>
            <person name="Neiman D."/>
            <person name="Pearson M."/>
            <person name="Priest M."/>
            <person name="Roberts A."/>
            <person name="Saif S."/>
            <person name="Shea T."/>
            <person name="Sisk P."/>
            <person name="Sykes S."/>
            <person name="Wortman J."/>
            <person name="Nusbaum C."/>
            <person name="Birren B."/>
        </authorList>
    </citation>
    <scope>NUCLEOTIDE SEQUENCE [LARGE SCALE GENOMIC DNA]</scope>
    <source>
        <strain evidence="2 3">ATCC 49720</strain>
    </source>
</reference>
<dbReference type="EMBL" id="AGWY01000008">
    <property type="protein sequence ID" value="EKS35939.1"/>
    <property type="molecule type" value="Genomic_DNA"/>
</dbReference>
<feature type="chain" id="PRO_5003921977" description="C-type lysozyme inhibitor domain-containing protein" evidence="1">
    <location>
        <begin position="22"/>
        <end position="117"/>
    </location>
</feature>
<dbReference type="PATRIC" id="fig|883079.3.peg.2184"/>
<evidence type="ECO:0000313" key="3">
    <source>
        <dbReference type="Proteomes" id="UP000001095"/>
    </source>
</evidence>
<gene>
    <name evidence="2" type="ORF">HMPREF9696_02151</name>
</gene>
<comment type="caution">
    <text evidence="2">The sequence shown here is derived from an EMBL/GenBank/DDBJ whole genome shotgun (WGS) entry which is preliminary data.</text>
</comment>
<dbReference type="HOGENOM" id="CLU_2079738_0_0_5"/>
<name>K8P5C8_9BRAD</name>
<evidence type="ECO:0008006" key="4">
    <source>
        <dbReference type="Google" id="ProtNLM"/>
    </source>
</evidence>
<protein>
    <recommendedName>
        <fullName evidence="4">C-type lysozyme inhibitor domain-containing protein</fullName>
    </recommendedName>
</protein>
<keyword evidence="1" id="KW-0732">Signal</keyword>
<proteinExistence type="predicted"/>